<protein>
    <recommendedName>
        <fullName evidence="5">Sec1 family domain-containing protein MIP3</fullName>
    </recommendedName>
</protein>
<dbReference type="Proteomes" id="UP000032141">
    <property type="component" value="Chromosome C4"/>
</dbReference>
<dbReference type="InterPro" id="IPR036045">
    <property type="entry name" value="Sec1-like_sf"/>
</dbReference>
<dbReference type="SUPFAM" id="SSF56815">
    <property type="entry name" value="Sec1/munc18-like (SM) proteins"/>
    <property type="match status" value="2"/>
</dbReference>
<dbReference type="GO" id="GO:0016192">
    <property type="term" value="P:vesicle-mediated transport"/>
    <property type="evidence" value="ECO:0007669"/>
    <property type="project" value="InterPro"/>
</dbReference>
<feature type="compositionally biased region" description="Basic and acidic residues" evidence="2">
    <location>
        <begin position="723"/>
        <end position="732"/>
    </location>
</feature>
<name>A0A0D3BPF3_BRAOL</name>
<proteinExistence type="inferred from homology"/>
<accession>A0A0D3BPF3</accession>
<dbReference type="eggNOG" id="ENOG502QQIB">
    <property type="taxonomic scope" value="Eukaryota"/>
</dbReference>
<dbReference type="STRING" id="109376.A0A0D3BPF3"/>
<evidence type="ECO:0000313" key="4">
    <source>
        <dbReference type="Proteomes" id="UP000032141"/>
    </source>
</evidence>
<dbReference type="InterPro" id="IPR001619">
    <property type="entry name" value="Sec1-like"/>
</dbReference>
<evidence type="ECO:0000256" key="2">
    <source>
        <dbReference type="SAM" id="MobiDB-lite"/>
    </source>
</evidence>
<dbReference type="Gramene" id="Bo4g017360.1">
    <property type="protein sequence ID" value="Bo4g017360.1"/>
    <property type="gene ID" value="Bo4g017360"/>
</dbReference>
<sequence>MIEISWLKQIVVSLVIPDNNLDSTVSISSLAESYGYDRCRDLFVSIRSAKNDKKQLRCSSSAKQTDISPATRSTDLFGIFICWRSKPISDLHCIHMALIDVAISCLNSIREIEQDVKDAIVYIDAGCTESFQLAGAFPLFLELGARSVCSLENMTSLDAVADWNSKVDCANRIVIMTSRLLNDAHRYMLRCLSTHEGVQRCSVFTSISEGSHSACPDSPLGPDAYREYETLLVQDYNEHTKKSEKISRDKGVPKFSSALESLTMEPITSDNVGDSSGDAEGLVVSVHHFPLIICPFTPRAFVLPSQGSVAEASLSRQHEDSLSFGLPPISTGSMSDTDDVPPGATLTAHFLYQLALKMELKLEIFSLGDVSKNVGKIMTDMSSLYDVGRRKRTAGLLLVDRTLDLITPCCHGDSLFDRIFSSLPRGERFSTQAQLKQGVPSIDRPSLHVQVPLGELLNEEPSKIKESGLPEGVEAFLRGWDSYTADPQNESDKKSIELLNGSLVATECFRGTPYLEAMIERRTKDGSVLVKKWLQEALRRENISVNVRARPGYATKPELQAMVKALSQSQSSLLRNKGIIQLAAATAAALDESQSAKWDAFSSAEMMLNVSAGDTSQGLAAQISDLINKSALAELQAKKNEKPDSSSSRGLLSFRDALLLTVVGYILAGENFPTAGSGGPFSWQEEHFLKEAIVDTVLENPSAGNLKFLNGLTEELESRLNRLKSEDAKETPSDDQLDIDALDDDPWGKWGDEEDEEDNNNSKADESYDDMQLKLDLRDRVDSFFKFLHKLSSLRTRNVPLREGSLASESSFPGDPSGNKGLLYRLITKVLSKEEIPGLEYHSSTVGRLFKSGFGRFGLGQAKPSLADQSVILVFVIGGINGREVMEAQEAVGESGRPDIGLVIGGTTLLTPEDMFELLLGQFSHF</sequence>
<comment type="similarity">
    <text evidence="1">Belongs to the STXBP/unc-18/SEC1 family.</text>
</comment>
<reference evidence="3" key="2">
    <citation type="submission" date="2015-03" db="UniProtKB">
        <authorList>
            <consortium name="EnsemblPlants"/>
        </authorList>
    </citation>
    <scope>IDENTIFICATION</scope>
</reference>
<dbReference type="PANTHER" id="PTHR11679">
    <property type="entry name" value="VESICLE PROTEIN SORTING-ASSOCIATED"/>
    <property type="match status" value="1"/>
</dbReference>
<dbReference type="AlphaFoldDB" id="A0A0D3BPF3"/>
<evidence type="ECO:0000256" key="1">
    <source>
        <dbReference type="ARBA" id="ARBA00009884"/>
    </source>
</evidence>
<organism evidence="3 4">
    <name type="scientific">Brassica oleracea var. oleracea</name>
    <dbReference type="NCBI Taxonomy" id="109376"/>
    <lineage>
        <taxon>Eukaryota</taxon>
        <taxon>Viridiplantae</taxon>
        <taxon>Streptophyta</taxon>
        <taxon>Embryophyta</taxon>
        <taxon>Tracheophyta</taxon>
        <taxon>Spermatophyta</taxon>
        <taxon>Magnoliopsida</taxon>
        <taxon>eudicotyledons</taxon>
        <taxon>Gunneridae</taxon>
        <taxon>Pentapetalae</taxon>
        <taxon>rosids</taxon>
        <taxon>malvids</taxon>
        <taxon>Brassicales</taxon>
        <taxon>Brassicaceae</taxon>
        <taxon>Brassiceae</taxon>
        <taxon>Brassica</taxon>
    </lineage>
</organism>
<dbReference type="OMA" id="SERAHEC"/>
<keyword evidence="4" id="KW-1185">Reference proteome</keyword>
<reference evidence="3 4" key="1">
    <citation type="journal article" date="2014" name="Genome Biol.">
        <title>Transcriptome and methylome profiling reveals relics of genome dominance in the mesopolyploid Brassica oleracea.</title>
        <authorList>
            <person name="Parkin I.A."/>
            <person name="Koh C."/>
            <person name="Tang H."/>
            <person name="Robinson S.J."/>
            <person name="Kagale S."/>
            <person name="Clarke W.E."/>
            <person name="Town C.D."/>
            <person name="Nixon J."/>
            <person name="Krishnakumar V."/>
            <person name="Bidwell S.L."/>
            <person name="Denoeud F."/>
            <person name="Belcram H."/>
            <person name="Links M.G."/>
            <person name="Just J."/>
            <person name="Clarke C."/>
            <person name="Bender T."/>
            <person name="Huebert T."/>
            <person name="Mason A.S."/>
            <person name="Pires J.C."/>
            <person name="Barker G."/>
            <person name="Moore J."/>
            <person name="Walley P.G."/>
            <person name="Manoli S."/>
            <person name="Batley J."/>
            <person name="Edwards D."/>
            <person name="Nelson M.N."/>
            <person name="Wang X."/>
            <person name="Paterson A.H."/>
            <person name="King G."/>
            <person name="Bancroft I."/>
            <person name="Chalhoub B."/>
            <person name="Sharpe A.G."/>
        </authorList>
    </citation>
    <scope>NUCLEOTIDE SEQUENCE</scope>
    <source>
        <strain evidence="3 4">cv. TO1000</strain>
    </source>
</reference>
<dbReference type="HOGENOM" id="CLU_017469_0_0_1"/>
<dbReference type="InterPro" id="IPR027482">
    <property type="entry name" value="Sec1-like_dom2"/>
</dbReference>
<feature type="compositionally biased region" description="Acidic residues" evidence="2">
    <location>
        <begin position="733"/>
        <end position="745"/>
    </location>
</feature>
<feature type="region of interest" description="Disordered" evidence="2">
    <location>
        <begin position="723"/>
        <end position="767"/>
    </location>
</feature>
<evidence type="ECO:0008006" key="5">
    <source>
        <dbReference type="Google" id="ProtNLM"/>
    </source>
</evidence>
<dbReference type="EnsemblPlants" id="Bo4g017360.1">
    <property type="protein sequence ID" value="Bo4g017360.1"/>
    <property type="gene ID" value="Bo4g017360"/>
</dbReference>
<dbReference type="Gene3D" id="3.40.50.1910">
    <property type="match status" value="1"/>
</dbReference>
<evidence type="ECO:0000313" key="3">
    <source>
        <dbReference type="EnsemblPlants" id="Bo4g017360.1"/>
    </source>
</evidence>